<feature type="compositionally biased region" description="Low complexity" evidence="7">
    <location>
        <begin position="420"/>
        <end position="429"/>
    </location>
</feature>
<comment type="caution">
    <text evidence="8">The sequence shown here is derived from an EMBL/GenBank/DDBJ whole genome shotgun (WGS) entry which is preliminary data.</text>
</comment>
<dbReference type="Proteomes" id="UP000469558">
    <property type="component" value="Unassembled WGS sequence"/>
</dbReference>
<keyword evidence="9" id="KW-1185">Reference proteome</keyword>
<feature type="repeat" description="WD" evidence="6">
    <location>
        <begin position="242"/>
        <end position="283"/>
    </location>
</feature>
<keyword evidence="2" id="KW-0479">Metal-binding</keyword>
<evidence type="ECO:0000256" key="5">
    <source>
        <dbReference type="ARBA" id="ARBA00022833"/>
    </source>
</evidence>
<dbReference type="InterPro" id="IPR037590">
    <property type="entry name" value="WDR24"/>
</dbReference>
<evidence type="ECO:0000313" key="8">
    <source>
        <dbReference type="EMBL" id="TVY76070.1"/>
    </source>
</evidence>
<reference evidence="8 9" key="1">
    <citation type="submission" date="2018-05" db="EMBL/GenBank/DDBJ databases">
        <title>Genome sequencing and assembly of the regulated plant pathogen Lachnellula willkommii and related sister species for the development of diagnostic species identification markers.</title>
        <authorList>
            <person name="Giroux E."/>
            <person name="Bilodeau G."/>
        </authorList>
    </citation>
    <scope>NUCLEOTIDE SEQUENCE [LARGE SCALE GENOMIC DNA]</scope>
    <source>
        <strain evidence="8 9">CBS 268.59</strain>
    </source>
</reference>
<feature type="compositionally biased region" description="Basic residues" evidence="7">
    <location>
        <begin position="459"/>
        <end position="469"/>
    </location>
</feature>
<dbReference type="EMBL" id="QGMK01000871">
    <property type="protein sequence ID" value="TVY76070.1"/>
    <property type="molecule type" value="Genomic_DNA"/>
</dbReference>
<dbReference type="Gene3D" id="2.130.10.10">
    <property type="entry name" value="YVTN repeat-like/Quinoprotein amine dehydrogenase"/>
    <property type="match status" value="1"/>
</dbReference>
<dbReference type="PANTHER" id="PTHR46200:SF1">
    <property type="entry name" value="GATOR COMPLEX PROTEIN WDR24"/>
    <property type="match status" value="1"/>
</dbReference>
<accession>A0A8T9C5H7</accession>
<keyword evidence="4" id="KW-0863">Zinc-finger</keyword>
<dbReference type="SUPFAM" id="SSF50978">
    <property type="entry name" value="WD40 repeat-like"/>
    <property type="match status" value="1"/>
</dbReference>
<dbReference type="PROSITE" id="PS00678">
    <property type="entry name" value="WD_REPEATS_1"/>
    <property type="match status" value="1"/>
</dbReference>
<dbReference type="PANTHER" id="PTHR46200">
    <property type="entry name" value="GATOR COMPLEX PROTEIN WDR24"/>
    <property type="match status" value="1"/>
</dbReference>
<dbReference type="GO" id="GO:0016239">
    <property type="term" value="P:positive regulation of macroautophagy"/>
    <property type="evidence" value="ECO:0007669"/>
    <property type="project" value="TreeGrafter"/>
</dbReference>
<dbReference type="GO" id="GO:0005774">
    <property type="term" value="C:vacuolar membrane"/>
    <property type="evidence" value="ECO:0007669"/>
    <property type="project" value="TreeGrafter"/>
</dbReference>
<dbReference type="InterPro" id="IPR036322">
    <property type="entry name" value="WD40_repeat_dom_sf"/>
</dbReference>
<protein>
    <submittedName>
        <fullName evidence="8">Putative WD repeat-containing protein</fullName>
    </submittedName>
</protein>
<organism evidence="8 9">
    <name type="scientific">Lachnellula suecica</name>
    <dbReference type="NCBI Taxonomy" id="602035"/>
    <lineage>
        <taxon>Eukaryota</taxon>
        <taxon>Fungi</taxon>
        <taxon>Dikarya</taxon>
        <taxon>Ascomycota</taxon>
        <taxon>Pezizomycotina</taxon>
        <taxon>Leotiomycetes</taxon>
        <taxon>Helotiales</taxon>
        <taxon>Lachnaceae</taxon>
        <taxon>Lachnellula</taxon>
    </lineage>
</organism>
<dbReference type="AlphaFoldDB" id="A0A8T9C5H7"/>
<feature type="region of interest" description="Disordered" evidence="7">
    <location>
        <begin position="409"/>
        <end position="484"/>
    </location>
</feature>
<name>A0A8T9C5H7_9HELO</name>
<dbReference type="Pfam" id="PF00400">
    <property type="entry name" value="WD40"/>
    <property type="match status" value="2"/>
</dbReference>
<dbReference type="InterPro" id="IPR019775">
    <property type="entry name" value="WD40_repeat_CS"/>
</dbReference>
<dbReference type="InterPro" id="IPR015943">
    <property type="entry name" value="WD40/YVTN_repeat-like_dom_sf"/>
</dbReference>
<dbReference type="OrthoDB" id="60955at2759"/>
<feature type="compositionally biased region" description="Basic and acidic residues" evidence="7">
    <location>
        <begin position="609"/>
        <end position="628"/>
    </location>
</feature>
<dbReference type="PROSITE" id="PS50294">
    <property type="entry name" value="WD_REPEATS_REGION"/>
    <property type="match status" value="1"/>
</dbReference>
<feature type="region of interest" description="Disordered" evidence="7">
    <location>
        <begin position="1"/>
        <end position="48"/>
    </location>
</feature>
<dbReference type="SMART" id="SM00320">
    <property type="entry name" value="WD40"/>
    <property type="match status" value="4"/>
</dbReference>
<dbReference type="GO" id="GO:0061700">
    <property type="term" value="C:GATOR2 complex"/>
    <property type="evidence" value="ECO:0007669"/>
    <property type="project" value="TreeGrafter"/>
</dbReference>
<evidence type="ECO:0000256" key="7">
    <source>
        <dbReference type="SAM" id="MobiDB-lite"/>
    </source>
</evidence>
<feature type="region of interest" description="Disordered" evidence="7">
    <location>
        <begin position="701"/>
        <end position="837"/>
    </location>
</feature>
<evidence type="ECO:0000256" key="3">
    <source>
        <dbReference type="ARBA" id="ARBA00022737"/>
    </source>
</evidence>
<dbReference type="PROSITE" id="PS50082">
    <property type="entry name" value="WD_REPEATS_2"/>
    <property type="match status" value="1"/>
</dbReference>
<keyword evidence="1 6" id="KW-0853">WD repeat</keyword>
<feature type="region of interest" description="Disordered" evidence="7">
    <location>
        <begin position="595"/>
        <end position="644"/>
    </location>
</feature>
<keyword evidence="3" id="KW-0677">Repeat</keyword>
<sequence length="1190" mass="132079">MPSGMKRLLGQQVSTTPNESIDTSAMDSPQLRPSASQNTVYSTGPPIACLDRSPDGQRAVIAGAKVFKIIRVDGSTITEDIDLRAIITNYAPTHDLSAANPDQLNIKAVKWSHRQFDSTIITACGNGRVVVYDLIRAGQGLEVARINEHNRQVHKLDINQHAPSWLLTASQDGSVRCFDIKAPMNGQNGPIFRTWRAYKCNADAVRDVKWSPRDGYEFACCTDAGVVQKWDMRQPHAPLLKFGAHQTSCSSIDWHPDGDHLVSGGMDQHCHVWDLSKKANRNQKPRYTFATPAPVSSISWRPACWSATAQAKRAAQVTVAYDDLSGTKYQTSTMHIWDLARPSMPFKEIEQWDSSPMGHLWNTRDLLWSVDRDGRFVQTDVAFVPKLIDRRPLSTFTFSPTGNILMFLEEREAPRRRSRPSTTSPEASPGFQHISSTPQFSVSRSDSEEDVVGSFLGPRRPKGHRRRNSGRSNQSLSTTPPTINNMADKAMSLEEAVLVTGLYKPQQVMAIGHAPSTPKRQTYQYFTKQYLMRMAKYAFSESDQSLADVRIASTLEYFGRTAEKVGHYRLAQTWRLLAYTMNLLLTRRAEFHRTSRLAVPEPTPKKGKTKEESRALGVKTDRGEETSRKTFRSQTPNDSPRHRPVKSIISEDMESTSNVATPLVRPVRDQIIEATREAMHTPMAMVEDDVLELPERVHDLSLSPSPIPVPGASRPDDHRTSSVEGYDFYGMDSFSPAVDHPVPQRKLPLRLNRSGRSTPPQRIEPQRHDSGESFQMFSTSGESHQANFLSSSSSENGLSLRDRVSSWENSFPSNGKHRPSVDSVAPTQSESSDEHPIADSGASIIQARNGISFNPAFPPVFRIQGASMPSPGNKDASKPAVEEMPDTPFTLERVSEDPNIIESDFLPCPKDPDFTISPINPAVLVQRTINFETITGALNAAAMILLLRPLLPASAIDDIQANAILRHYHQRLTTFRLFPEAALLRNLAVPLYPSVFGPAQESISTGFWCTDCDKPLDPDPLIPNSVWRCPRCQLTMDACAVCRQRDLDPDLKDEYEKENIVMSAGALWFLCPGCGHGGHSACMQAWHAGAEYSEGEKHSGGSCPLEGCLHPCLSGAWRDRKAEEKKAAVDREMHIAVRNGQRVGPRNVRRDQREVTQSKAVEGVRVALGVGAGLVRQKSVKLVAPGEERG</sequence>
<keyword evidence="5" id="KW-0862">Zinc</keyword>
<evidence type="ECO:0000256" key="2">
    <source>
        <dbReference type="ARBA" id="ARBA00022723"/>
    </source>
</evidence>
<dbReference type="InterPro" id="IPR001680">
    <property type="entry name" value="WD40_rpt"/>
</dbReference>
<evidence type="ECO:0000313" key="9">
    <source>
        <dbReference type="Proteomes" id="UP000469558"/>
    </source>
</evidence>
<evidence type="ECO:0000256" key="1">
    <source>
        <dbReference type="ARBA" id="ARBA00022574"/>
    </source>
</evidence>
<dbReference type="GO" id="GO:0008270">
    <property type="term" value="F:zinc ion binding"/>
    <property type="evidence" value="ECO:0007669"/>
    <property type="project" value="UniProtKB-KW"/>
</dbReference>
<dbReference type="GO" id="GO:0005829">
    <property type="term" value="C:cytosol"/>
    <property type="evidence" value="ECO:0007669"/>
    <property type="project" value="TreeGrafter"/>
</dbReference>
<feature type="compositionally biased region" description="Polar residues" evidence="7">
    <location>
        <begin position="470"/>
        <end position="484"/>
    </location>
</feature>
<evidence type="ECO:0000256" key="4">
    <source>
        <dbReference type="ARBA" id="ARBA00022771"/>
    </source>
</evidence>
<feature type="compositionally biased region" description="Polar residues" evidence="7">
    <location>
        <begin position="772"/>
        <end position="789"/>
    </location>
</feature>
<proteinExistence type="predicted"/>
<gene>
    <name evidence="8" type="primary">SPAC4F8.11</name>
    <name evidence="8" type="ORF">LSUE1_G007889</name>
</gene>
<feature type="compositionally biased region" description="Polar residues" evidence="7">
    <location>
        <begin position="11"/>
        <end position="42"/>
    </location>
</feature>
<evidence type="ECO:0000256" key="6">
    <source>
        <dbReference type="PROSITE-ProRule" id="PRU00221"/>
    </source>
</evidence>
<dbReference type="GO" id="GO:1904263">
    <property type="term" value="P:positive regulation of TORC1 signaling"/>
    <property type="evidence" value="ECO:0007669"/>
    <property type="project" value="TreeGrafter"/>
</dbReference>